<sequence>MSNAGLFGGESSGGDAGESMAGRIKCIHGTCPEQEKPDCC</sequence>
<comment type="caution">
    <text evidence="1">The sequence shown here is derived from an EMBL/GenBank/DDBJ whole genome shotgun (WGS) entry which is preliminary data.</text>
</comment>
<reference evidence="1" key="1">
    <citation type="submission" date="2019-08" db="EMBL/GenBank/DDBJ databases">
        <authorList>
            <person name="Kucharzyk K."/>
            <person name="Murdoch R.W."/>
            <person name="Higgins S."/>
            <person name="Loffler F."/>
        </authorList>
    </citation>
    <scope>NUCLEOTIDE SEQUENCE</scope>
</reference>
<dbReference type="AlphaFoldDB" id="A0A644X707"/>
<name>A0A644X707_9ZZZZ</name>
<gene>
    <name evidence="1" type="ORF">SDC9_58057</name>
</gene>
<accession>A0A644X707</accession>
<organism evidence="1">
    <name type="scientific">bioreactor metagenome</name>
    <dbReference type="NCBI Taxonomy" id="1076179"/>
    <lineage>
        <taxon>unclassified sequences</taxon>
        <taxon>metagenomes</taxon>
        <taxon>ecological metagenomes</taxon>
    </lineage>
</organism>
<protein>
    <submittedName>
        <fullName evidence="1">Uncharacterized protein</fullName>
    </submittedName>
</protein>
<evidence type="ECO:0000313" key="1">
    <source>
        <dbReference type="EMBL" id="MPM11707.1"/>
    </source>
</evidence>
<dbReference type="EMBL" id="VSSQ01001868">
    <property type="protein sequence ID" value="MPM11707.1"/>
    <property type="molecule type" value="Genomic_DNA"/>
</dbReference>
<proteinExistence type="predicted"/>